<dbReference type="EMBL" id="KN838792">
    <property type="protein sequence ID" value="KIJ94462.1"/>
    <property type="molecule type" value="Genomic_DNA"/>
</dbReference>
<accession>A0A0C9XE91</accession>
<name>A0A0C9XE91_9AGAR</name>
<reference evidence="1 2" key="1">
    <citation type="submission" date="2014-04" db="EMBL/GenBank/DDBJ databases">
        <authorList>
            <consortium name="DOE Joint Genome Institute"/>
            <person name="Kuo A."/>
            <person name="Kohler A."/>
            <person name="Nagy L.G."/>
            <person name="Floudas D."/>
            <person name="Copeland A."/>
            <person name="Barry K.W."/>
            <person name="Cichocki N."/>
            <person name="Veneault-Fourrey C."/>
            <person name="LaButti K."/>
            <person name="Lindquist E.A."/>
            <person name="Lipzen A."/>
            <person name="Lundell T."/>
            <person name="Morin E."/>
            <person name="Murat C."/>
            <person name="Sun H."/>
            <person name="Tunlid A."/>
            <person name="Henrissat B."/>
            <person name="Grigoriev I.V."/>
            <person name="Hibbett D.S."/>
            <person name="Martin F."/>
            <person name="Nordberg H.P."/>
            <person name="Cantor M.N."/>
            <person name="Hua S.X."/>
        </authorList>
    </citation>
    <scope>NUCLEOTIDE SEQUENCE [LARGE SCALE GENOMIC DNA]</scope>
    <source>
        <strain evidence="1 2">LaAM-08-1</strain>
    </source>
</reference>
<gene>
    <name evidence="1" type="ORF">K443DRAFT_683729</name>
</gene>
<keyword evidence="2" id="KW-1185">Reference proteome</keyword>
<evidence type="ECO:0000313" key="1">
    <source>
        <dbReference type="EMBL" id="KIJ94462.1"/>
    </source>
</evidence>
<organism evidence="1 2">
    <name type="scientific">Laccaria amethystina LaAM-08-1</name>
    <dbReference type="NCBI Taxonomy" id="1095629"/>
    <lineage>
        <taxon>Eukaryota</taxon>
        <taxon>Fungi</taxon>
        <taxon>Dikarya</taxon>
        <taxon>Basidiomycota</taxon>
        <taxon>Agaricomycotina</taxon>
        <taxon>Agaricomycetes</taxon>
        <taxon>Agaricomycetidae</taxon>
        <taxon>Agaricales</taxon>
        <taxon>Agaricineae</taxon>
        <taxon>Hydnangiaceae</taxon>
        <taxon>Laccaria</taxon>
    </lineage>
</organism>
<sequence length="88" mass="9781">MTAQILITSRLSGPSTRCRTQNSSEMEFSFLLAKKYRQSPLSLFGRGRIQGSPGSFVETSREFAKALFGNPVRTRLQSVALPKMKPSN</sequence>
<protein>
    <submittedName>
        <fullName evidence="1">Uncharacterized protein</fullName>
    </submittedName>
</protein>
<dbReference type="AlphaFoldDB" id="A0A0C9XE91"/>
<evidence type="ECO:0000313" key="2">
    <source>
        <dbReference type="Proteomes" id="UP000054477"/>
    </source>
</evidence>
<proteinExistence type="predicted"/>
<dbReference type="Proteomes" id="UP000054477">
    <property type="component" value="Unassembled WGS sequence"/>
</dbReference>
<dbReference type="HOGENOM" id="CLU_2469449_0_0_1"/>
<reference evidence="2" key="2">
    <citation type="submission" date="2015-01" db="EMBL/GenBank/DDBJ databases">
        <title>Evolutionary Origins and Diversification of the Mycorrhizal Mutualists.</title>
        <authorList>
            <consortium name="DOE Joint Genome Institute"/>
            <consortium name="Mycorrhizal Genomics Consortium"/>
            <person name="Kohler A."/>
            <person name="Kuo A."/>
            <person name="Nagy L.G."/>
            <person name="Floudas D."/>
            <person name="Copeland A."/>
            <person name="Barry K.W."/>
            <person name="Cichocki N."/>
            <person name="Veneault-Fourrey C."/>
            <person name="LaButti K."/>
            <person name="Lindquist E.A."/>
            <person name="Lipzen A."/>
            <person name="Lundell T."/>
            <person name="Morin E."/>
            <person name="Murat C."/>
            <person name="Riley R."/>
            <person name="Ohm R."/>
            <person name="Sun H."/>
            <person name="Tunlid A."/>
            <person name="Henrissat B."/>
            <person name="Grigoriev I.V."/>
            <person name="Hibbett D.S."/>
            <person name="Martin F."/>
        </authorList>
    </citation>
    <scope>NUCLEOTIDE SEQUENCE [LARGE SCALE GENOMIC DNA]</scope>
    <source>
        <strain evidence="2">LaAM-08-1</strain>
    </source>
</reference>